<organism evidence="2 3">
    <name type="scientific">Paragonimus skrjabini miyazakii</name>
    <dbReference type="NCBI Taxonomy" id="59628"/>
    <lineage>
        <taxon>Eukaryota</taxon>
        <taxon>Metazoa</taxon>
        <taxon>Spiralia</taxon>
        <taxon>Lophotrochozoa</taxon>
        <taxon>Platyhelminthes</taxon>
        <taxon>Trematoda</taxon>
        <taxon>Digenea</taxon>
        <taxon>Plagiorchiida</taxon>
        <taxon>Troglotremata</taxon>
        <taxon>Troglotrematidae</taxon>
        <taxon>Paragonimus</taxon>
    </lineage>
</organism>
<protein>
    <submittedName>
        <fullName evidence="2">Uncharacterized protein</fullName>
    </submittedName>
</protein>
<gene>
    <name evidence="2" type="ORF">EG68_12408</name>
</gene>
<keyword evidence="1" id="KW-0175">Coiled coil</keyword>
<proteinExistence type="predicted"/>
<evidence type="ECO:0000256" key="1">
    <source>
        <dbReference type="SAM" id="Coils"/>
    </source>
</evidence>
<dbReference type="EMBL" id="JTDE01019939">
    <property type="protein sequence ID" value="KAF7233832.1"/>
    <property type="molecule type" value="Genomic_DNA"/>
</dbReference>
<dbReference type="Gene3D" id="1.20.1270.60">
    <property type="entry name" value="Arfaptin homology (AH) domain/BAR domain"/>
    <property type="match status" value="1"/>
</dbReference>
<feature type="non-terminal residue" evidence="2">
    <location>
        <position position="267"/>
    </location>
</feature>
<feature type="coiled-coil region" evidence="1">
    <location>
        <begin position="220"/>
        <end position="258"/>
    </location>
</feature>
<accession>A0A8S9YC51</accession>
<dbReference type="Proteomes" id="UP000822476">
    <property type="component" value="Unassembled WGS sequence"/>
</dbReference>
<sequence length="267" mass="30918">GTSSNWTTIWTPSDTLLLIQDVVRQRAVHQNDIVRQRQQRTFDNLLSSFKQRSDCSTLGTQDITVQPVINLSDHALSEGESKLPNKGLNFNVIPRHLKTLEVIPAVEEQLQMLPIDDVNRARAQIARIIKNQKDQPINLSAKERDALKTLRSDQSIIITNADKGNQAVILNKLDYERKADDHISNGPYVMVQLEKQRSTLNKSKASQLLDCLAVPLTDRLKDWRRTVTQLDREHSKERRRALKELQRVTREFKVLNKRFRRKVRFKT</sequence>
<dbReference type="InterPro" id="IPR027267">
    <property type="entry name" value="AH/BAR_dom_sf"/>
</dbReference>
<keyword evidence="3" id="KW-1185">Reference proteome</keyword>
<name>A0A8S9YC51_9TREM</name>
<comment type="caution">
    <text evidence="2">The sequence shown here is derived from an EMBL/GenBank/DDBJ whole genome shotgun (WGS) entry which is preliminary data.</text>
</comment>
<dbReference type="SUPFAM" id="SSF103657">
    <property type="entry name" value="BAR/IMD domain-like"/>
    <property type="match status" value="1"/>
</dbReference>
<reference evidence="2" key="1">
    <citation type="submission" date="2019-07" db="EMBL/GenBank/DDBJ databases">
        <title>Annotation for the trematode Paragonimus miyazaki's.</title>
        <authorList>
            <person name="Choi Y.-J."/>
        </authorList>
    </citation>
    <scope>NUCLEOTIDE SEQUENCE</scope>
    <source>
        <strain evidence="2">Japan</strain>
    </source>
</reference>
<evidence type="ECO:0000313" key="2">
    <source>
        <dbReference type="EMBL" id="KAF7233832.1"/>
    </source>
</evidence>
<dbReference type="AlphaFoldDB" id="A0A8S9YC51"/>
<dbReference type="OrthoDB" id="6287939at2759"/>
<evidence type="ECO:0000313" key="3">
    <source>
        <dbReference type="Proteomes" id="UP000822476"/>
    </source>
</evidence>